<feature type="region of interest" description="Disordered" evidence="1">
    <location>
        <begin position="171"/>
        <end position="212"/>
    </location>
</feature>
<evidence type="ECO:0000313" key="2">
    <source>
        <dbReference type="EMBL" id="KAK8756333.1"/>
    </source>
</evidence>
<feature type="region of interest" description="Disordered" evidence="1">
    <location>
        <begin position="505"/>
        <end position="527"/>
    </location>
</feature>
<feature type="compositionally biased region" description="Acidic residues" evidence="1">
    <location>
        <begin position="277"/>
        <end position="288"/>
    </location>
</feature>
<sequence length="818" mass="87358">MLQVVRCGPARPCPSVASGSLNTKRKGGEGGGLSALPRQRGCTPMRQSKAWEQLSSSRQGLLGTTQEKQGTGVLAMAEVVQEHRQPYVSCIRSFGRPILPPLMTDEKRRLMRHFRTLACEREVARNKQKREVHLRTLHEAELGPRDDEGDSLEVSQLSSLLLLGGGAPPMPPSVPLGTRLGGAVSGATTDTGSSATLVPSSPNSDRKEDDADSWSSSSIALSLASEVYSVPFLCLSAKLPRRITYVLHGLMQDTRMDPNIFYRKIATKAPPEHSDDSDLESSSDEEPENAPSARAFPQVDIAGPPVEKDLVASTNVKPVTTLLTMSVVTPVTTPMTVPVATPITTPVEMPTVTLPSGEPCFSSKLCLPSLCQSPVTTLVTSVVNPVMTPMETPTVTPVTSPVTEGCFSTKLSVPSLCRSRSFVVERPSLALLLWKEQCRDGSNALDGVNVKIVGEPEKSSNRALFQENPESSGMHTAGEPADVVQSLGVSQAFVARDWSGVSSEAGMRTDDCSVGDSSGQTGHAKTSPESVQAAFAYDCSYPELYLHMGGNTGAQKETPTVPGPLEVPGKTGQAQSLLDKCSSVGPHFVSHVFKDYMGGPAQMDTFAAHETVRNIFNVPVSSSSNLTRWNGPSSFLAWNPFDGITITKSPSHTKDDAADNTLNDVPNVPKEDDSAEETAADDMFADALDDGGEEFAPASPVSFVPKSKTFPTAWSSPKSGITFVNDSYQGDCFFVPVSTSPNRHSLSSSSGSVHSSFSVEKDLAALNSSCDAEDEEQYEDADEPHDERANTPEHVSSVESVESSCHEFSASSCSRQLK</sequence>
<dbReference type="EMBL" id="JARKHS020036311">
    <property type="protein sequence ID" value="KAK8756333.1"/>
    <property type="molecule type" value="Genomic_DNA"/>
</dbReference>
<reference evidence="2 3" key="1">
    <citation type="journal article" date="2023" name="Arcadia Sci">
        <title>De novo assembly of a long-read Amblyomma americanum tick genome.</title>
        <authorList>
            <person name="Chou S."/>
            <person name="Poskanzer K.E."/>
            <person name="Rollins M."/>
            <person name="Thuy-Boun P.S."/>
        </authorList>
    </citation>
    <scope>NUCLEOTIDE SEQUENCE [LARGE SCALE GENOMIC DNA]</scope>
    <source>
        <strain evidence="2">F_SG_1</strain>
        <tissue evidence="2">Salivary glands</tissue>
    </source>
</reference>
<feature type="region of interest" description="Disordered" evidence="1">
    <location>
        <begin position="649"/>
        <end position="678"/>
    </location>
</feature>
<keyword evidence="3" id="KW-1185">Reference proteome</keyword>
<feature type="compositionally biased region" description="Polar residues" evidence="1">
    <location>
        <begin position="515"/>
        <end position="527"/>
    </location>
</feature>
<evidence type="ECO:0000313" key="3">
    <source>
        <dbReference type="Proteomes" id="UP001321473"/>
    </source>
</evidence>
<protein>
    <submittedName>
        <fullName evidence="2">Uncharacterized protein</fullName>
    </submittedName>
</protein>
<evidence type="ECO:0000256" key="1">
    <source>
        <dbReference type="SAM" id="MobiDB-lite"/>
    </source>
</evidence>
<dbReference type="AlphaFoldDB" id="A0AAQ4D1J3"/>
<gene>
    <name evidence="2" type="ORF">V5799_000966</name>
</gene>
<feature type="compositionally biased region" description="Low complexity" evidence="1">
    <location>
        <begin position="185"/>
        <end position="196"/>
    </location>
</feature>
<dbReference type="Pfam" id="PF16025">
    <property type="entry name" value="CaM_bind"/>
    <property type="match status" value="1"/>
</dbReference>
<feature type="region of interest" description="Disordered" evidence="1">
    <location>
        <begin position="267"/>
        <end position="299"/>
    </location>
</feature>
<feature type="compositionally biased region" description="Low complexity" evidence="1">
    <location>
        <begin position="793"/>
        <end position="818"/>
    </location>
</feature>
<accession>A0AAQ4D1J3</accession>
<comment type="caution">
    <text evidence="2">The sequence shown here is derived from an EMBL/GenBank/DDBJ whole genome shotgun (WGS) entry which is preliminary data.</text>
</comment>
<dbReference type="Proteomes" id="UP001321473">
    <property type="component" value="Unassembled WGS sequence"/>
</dbReference>
<feature type="region of interest" description="Disordered" evidence="1">
    <location>
        <begin position="15"/>
        <end position="45"/>
    </location>
</feature>
<organism evidence="2 3">
    <name type="scientific">Amblyomma americanum</name>
    <name type="common">Lone star tick</name>
    <dbReference type="NCBI Taxonomy" id="6943"/>
    <lineage>
        <taxon>Eukaryota</taxon>
        <taxon>Metazoa</taxon>
        <taxon>Ecdysozoa</taxon>
        <taxon>Arthropoda</taxon>
        <taxon>Chelicerata</taxon>
        <taxon>Arachnida</taxon>
        <taxon>Acari</taxon>
        <taxon>Parasitiformes</taxon>
        <taxon>Ixodida</taxon>
        <taxon>Ixodoidea</taxon>
        <taxon>Ixodidae</taxon>
        <taxon>Amblyomminae</taxon>
        <taxon>Amblyomma</taxon>
    </lineage>
</organism>
<feature type="compositionally biased region" description="Acidic residues" evidence="1">
    <location>
        <begin position="771"/>
        <end position="784"/>
    </location>
</feature>
<feature type="region of interest" description="Disordered" evidence="1">
    <location>
        <begin position="768"/>
        <end position="818"/>
    </location>
</feature>
<proteinExistence type="predicted"/>
<name>A0AAQ4D1J3_AMBAM</name>